<keyword evidence="2" id="KW-0472">Membrane</keyword>
<proteinExistence type="predicted"/>
<keyword evidence="2" id="KW-0812">Transmembrane</keyword>
<evidence type="ECO:0000313" key="3">
    <source>
        <dbReference type="EMBL" id="BCB86030.1"/>
    </source>
</evidence>
<reference evidence="3 4" key="1">
    <citation type="submission" date="2020-03" db="EMBL/GenBank/DDBJ databases">
        <title>Whole genome shotgun sequence of Phytohabitans suffuscus NBRC 105367.</title>
        <authorList>
            <person name="Komaki H."/>
            <person name="Tamura T."/>
        </authorList>
    </citation>
    <scope>NUCLEOTIDE SEQUENCE [LARGE SCALE GENOMIC DNA]</scope>
    <source>
        <strain evidence="3 4">NBRC 105367</strain>
    </source>
</reference>
<gene>
    <name evidence="3" type="ORF">Psuf_033430</name>
</gene>
<feature type="transmembrane region" description="Helical" evidence="2">
    <location>
        <begin position="383"/>
        <end position="405"/>
    </location>
</feature>
<dbReference type="RefSeq" id="WP_173157893.1">
    <property type="nucleotide sequence ID" value="NZ_AP022871.1"/>
</dbReference>
<feature type="transmembrane region" description="Helical" evidence="2">
    <location>
        <begin position="347"/>
        <end position="371"/>
    </location>
</feature>
<protein>
    <submittedName>
        <fullName evidence="3">Uncharacterized protein</fullName>
    </submittedName>
</protein>
<evidence type="ECO:0000256" key="2">
    <source>
        <dbReference type="SAM" id="Phobius"/>
    </source>
</evidence>
<feature type="transmembrane region" description="Helical" evidence="2">
    <location>
        <begin position="61"/>
        <end position="82"/>
    </location>
</feature>
<name>A0A6F8YIX6_9ACTN</name>
<dbReference type="EMBL" id="AP022871">
    <property type="protein sequence ID" value="BCB86030.1"/>
    <property type="molecule type" value="Genomic_DNA"/>
</dbReference>
<feature type="region of interest" description="Disordered" evidence="1">
    <location>
        <begin position="1"/>
        <end position="31"/>
    </location>
</feature>
<reference evidence="3 4" key="2">
    <citation type="submission" date="2020-03" db="EMBL/GenBank/DDBJ databases">
        <authorList>
            <person name="Ichikawa N."/>
            <person name="Kimura A."/>
            <person name="Kitahashi Y."/>
            <person name="Uohara A."/>
        </authorList>
    </citation>
    <scope>NUCLEOTIDE SEQUENCE [LARGE SCALE GENOMIC DNA]</scope>
    <source>
        <strain evidence="3 4">NBRC 105367</strain>
    </source>
</reference>
<feature type="transmembrane region" description="Helical" evidence="2">
    <location>
        <begin position="316"/>
        <end position="335"/>
    </location>
</feature>
<feature type="transmembrane region" description="Helical" evidence="2">
    <location>
        <begin position="188"/>
        <end position="209"/>
    </location>
</feature>
<feature type="transmembrane region" description="Helical" evidence="2">
    <location>
        <begin position="35"/>
        <end position="54"/>
    </location>
</feature>
<accession>A0A6F8YIX6</accession>
<feature type="transmembrane region" description="Helical" evidence="2">
    <location>
        <begin position="102"/>
        <end position="120"/>
    </location>
</feature>
<dbReference type="Pfam" id="PF13687">
    <property type="entry name" value="DUF4153"/>
    <property type="match status" value="1"/>
</dbReference>
<organism evidence="3 4">
    <name type="scientific">Phytohabitans suffuscus</name>
    <dbReference type="NCBI Taxonomy" id="624315"/>
    <lineage>
        <taxon>Bacteria</taxon>
        <taxon>Bacillati</taxon>
        <taxon>Actinomycetota</taxon>
        <taxon>Actinomycetes</taxon>
        <taxon>Micromonosporales</taxon>
        <taxon>Micromonosporaceae</taxon>
    </lineage>
</organism>
<dbReference type="InterPro" id="IPR025291">
    <property type="entry name" value="DUF4153"/>
</dbReference>
<dbReference type="AlphaFoldDB" id="A0A6F8YIX6"/>
<feature type="transmembrane region" description="Helical" evidence="2">
    <location>
        <begin position="125"/>
        <end position="142"/>
    </location>
</feature>
<feature type="transmembrane region" description="Helical" evidence="2">
    <location>
        <begin position="229"/>
        <end position="251"/>
    </location>
</feature>
<keyword evidence="4" id="KW-1185">Reference proteome</keyword>
<feature type="transmembrane region" description="Helical" evidence="2">
    <location>
        <begin position="272"/>
        <end position="296"/>
    </location>
</feature>
<keyword evidence="2" id="KW-1133">Transmembrane helix</keyword>
<dbReference type="KEGG" id="psuu:Psuf_033430"/>
<evidence type="ECO:0000256" key="1">
    <source>
        <dbReference type="SAM" id="MobiDB-lite"/>
    </source>
</evidence>
<dbReference type="Proteomes" id="UP000503011">
    <property type="component" value="Chromosome"/>
</dbReference>
<evidence type="ECO:0000313" key="4">
    <source>
        <dbReference type="Proteomes" id="UP000503011"/>
    </source>
</evidence>
<sequence length="527" mass="55085">MTVQSAPPTRVFGPAYGPRPPTSVERRWPGPSRPAGAIALGATGMAGLVAAASVPLDRPGVGWAVAGLAGAAALTVLSLRGWAPPTPIGRGPATPPATEPGAIRPLWTVATVLLLGVGTVRSAGWLFVLCLLTAAVTASLAVTAGRSLPALVVTSMAVPVAALRGLPWVARGTALVTRRQRGAPSARIAATIGVSLLLLLVFGGLFASADAAFAELAGRVTPEFSAPAVARWIYVFAFATLGLLGAAYLLAAPPHLAGLERPAKARLSRLEWTLPLIALNAVFLAFVAVQLTVLFGGAGHVLRTAGLTYAEYARRGFWQLLVVTALTLGVLALAARWAPRGTPRDRLLVRVLLGGLAALCLVIVASALFRMHTYEEAYGFTRLRVLVSACELWLGSVLAMVLAAGVRMRAGWLPQAAVGSGVAALIGLAILNPDHFIADRNVARYTDTGRIDVAYLSGLSADAVPALDRLPSTLRSCALGDVARDLAREHDWRGWNIGTDRARHALDGQPTSSFTWSEACGPRRVNW</sequence>
<feature type="transmembrane region" description="Helical" evidence="2">
    <location>
        <begin position="148"/>
        <end position="167"/>
    </location>
</feature>